<dbReference type="SUPFAM" id="SSF46689">
    <property type="entry name" value="Homeodomain-like"/>
    <property type="match status" value="2"/>
</dbReference>
<dbReference type="GO" id="GO:0003700">
    <property type="term" value="F:DNA-binding transcription factor activity"/>
    <property type="evidence" value="ECO:0007669"/>
    <property type="project" value="InterPro"/>
</dbReference>
<name>A0A075P757_9ALTE</name>
<evidence type="ECO:0000313" key="5">
    <source>
        <dbReference type="EMBL" id="AIF99147.1"/>
    </source>
</evidence>
<dbReference type="OrthoDB" id="9803764at2"/>
<gene>
    <name evidence="5" type="ORF">EP13_10875</name>
</gene>
<reference evidence="5 6" key="1">
    <citation type="submission" date="2014-06" db="EMBL/GenBank/DDBJ databases">
        <title>Genomes of Alteromonas australica, a world apart.</title>
        <authorList>
            <person name="Gonzaga A."/>
            <person name="Lopez-Perez M."/>
            <person name="Rodriguez-Valera F."/>
        </authorList>
    </citation>
    <scope>NUCLEOTIDE SEQUENCE [LARGE SCALE GENOMIC DNA]</scope>
    <source>
        <strain evidence="5 6">H 17</strain>
    </source>
</reference>
<dbReference type="Gene3D" id="3.40.50.880">
    <property type="match status" value="1"/>
</dbReference>
<dbReference type="PANTHER" id="PTHR43130">
    <property type="entry name" value="ARAC-FAMILY TRANSCRIPTIONAL REGULATOR"/>
    <property type="match status" value="1"/>
</dbReference>
<evidence type="ECO:0000256" key="3">
    <source>
        <dbReference type="ARBA" id="ARBA00023163"/>
    </source>
</evidence>
<dbReference type="PRINTS" id="PR00032">
    <property type="entry name" value="HTHARAC"/>
</dbReference>
<dbReference type="CDD" id="cd03138">
    <property type="entry name" value="GATase1_AraC_2"/>
    <property type="match status" value="1"/>
</dbReference>
<evidence type="ECO:0000256" key="2">
    <source>
        <dbReference type="ARBA" id="ARBA00023125"/>
    </source>
</evidence>
<dbReference type="InterPro" id="IPR009057">
    <property type="entry name" value="Homeodomain-like_sf"/>
</dbReference>
<dbReference type="PATRIC" id="fig|589873.4.peg.2492"/>
<dbReference type="RefSeq" id="WP_044058912.1">
    <property type="nucleotide sequence ID" value="NZ_CBCSKJ010000001.1"/>
</dbReference>
<keyword evidence="3" id="KW-0804">Transcription</keyword>
<dbReference type="EMBL" id="CP008849">
    <property type="protein sequence ID" value="AIF99147.1"/>
    <property type="molecule type" value="Genomic_DNA"/>
</dbReference>
<dbReference type="InterPro" id="IPR020449">
    <property type="entry name" value="Tscrpt_reg_AraC-type_HTH"/>
</dbReference>
<evidence type="ECO:0000313" key="6">
    <source>
        <dbReference type="Proteomes" id="UP000056090"/>
    </source>
</evidence>
<evidence type="ECO:0000259" key="4">
    <source>
        <dbReference type="PROSITE" id="PS01124"/>
    </source>
</evidence>
<dbReference type="eggNOG" id="COG4977">
    <property type="taxonomic scope" value="Bacteria"/>
</dbReference>
<dbReference type="InterPro" id="IPR052158">
    <property type="entry name" value="INH-QAR"/>
</dbReference>
<dbReference type="KEGG" id="aaus:EP12_11560"/>
<dbReference type="AlphaFoldDB" id="A0A075P757"/>
<sequence length="329" mass="36905">MNRTPFIVTVFGFEHALASAITGALDLFAFAGISWQRIHHQRPTPQFTVQLASSHGQPIVCSNQLTLNPHLAIEDVAHTDILLIPTIGGDIDTVLQNNANQLVQLRRLHKQGADIAANCTGTFLLAETGILNDKVATTHWGYADKFKARYPMVNVQPDKMVTEDNSVFCAGGGMAWIDLALLLIERYCGNGIASDTAKSHVLDLSRANQTAYASSRQFKFHQDKDILAVQHYIDAHLHTPMTLNELAGKHNLTERTLIRRFKHACGFTPLQYLQRIRLERARKLLETTHAPIESIVNQIGYEDLSSFSRLFKKNTSLSPSQYRSKFQRF</sequence>
<keyword evidence="2" id="KW-0238">DNA-binding</keyword>
<evidence type="ECO:0000256" key="1">
    <source>
        <dbReference type="ARBA" id="ARBA00023015"/>
    </source>
</evidence>
<proteinExistence type="predicted"/>
<protein>
    <submittedName>
        <fullName evidence="5">AraC family transcriptional regulator</fullName>
    </submittedName>
</protein>
<dbReference type="SUPFAM" id="SSF52317">
    <property type="entry name" value="Class I glutamine amidotransferase-like"/>
    <property type="match status" value="1"/>
</dbReference>
<dbReference type="InterPro" id="IPR002818">
    <property type="entry name" value="DJ-1/PfpI"/>
</dbReference>
<dbReference type="InterPro" id="IPR029062">
    <property type="entry name" value="Class_I_gatase-like"/>
</dbReference>
<dbReference type="Pfam" id="PF12833">
    <property type="entry name" value="HTH_18"/>
    <property type="match status" value="1"/>
</dbReference>
<organism evidence="5 6">
    <name type="scientific">Alteromonas australica</name>
    <dbReference type="NCBI Taxonomy" id="589873"/>
    <lineage>
        <taxon>Bacteria</taxon>
        <taxon>Pseudomonadati</taxon>
        <taxon>Pseudomonadota</taxon>
        <taxon>Gammaproteobacteria</taxon>
        <taxon>Alteromonadales</taxon>
        <taxon>Alteromonadaceae</taxon>
        <taxon>Alteromonas/Salinimonas group</taxon>
        <taxon>Alteromonas</taxon>
    </lineage>
</organism>
<feature type="domain" description="HTH araC/xylS-type" evidence="4">
    <location>
        <begin position="227"/>
        <end position="325"/>
    </location>
</feature>
<dbReference type="Pfam" id="PF01965">
    <property type="entry name" value="DJ-1_PfpI"/>
    <property type="match status" value="1"/>
</dbReference>
<dbReference type="SMART" id="SM00342">
    <property type="entry name" value="HTH_ARAC"/>
    <property type="match status" value="1"/>
</dbReference>
<accession>A0A075P757</accession>
<dbReference type="PROSITE" id="PS01124">
    <property type="entry name" value="HTH_ARAC_FAMILY_2"/>
    <property type="match status" value="1"/>
</dbReference>
<dbReference type="PANTHER" id="PTHR43130:SF11">
    <property type="entry name" value="TRANSCRIPTIONAL REGULATORY PROTEIN"/>
    <property type="match status" value="1"/>
</dbReference>
<dbReference type="KEGG" id="aal:EP13_10875"/>
<dbReference type="GO" id="GO:0043565">
    <property type="term" value="F:sequence-specific DNA binding"/>
    <property type="evidence" value="ECO:0007669"/>
    <property type="project" value="InterPro"/>
</dbReference>
<dbReference type="Proteomes" id="UP000056090">
    <property type="component" value="Chromosome"/>
</dbReference>
<keyword evidence="6" id="KW-1185">Reference proteome</keyword>
<dbReference type="InterPro" id="IPR018060">
    <property type="entry name" value="HTH_AraC"/>
</dbReference>
<dbReference type="Gene3D" id="1.10.10.60">
    <property type="entry name" value="Homeodomain-like"/>
    <property type="match status" value="2"/>
</dbReference>
<dbReference type="GeneID" id="78255409"/>
<keyword evidence="1" id="KW-0805">Transcription regulation</keyword>